<organism evidence="11 12">
    <name type="scientific">Brevibacterium samyangense</name>
    <dbReference type="NCBI Taxonomy" id="366888"/>
    <lineage>
        <taxon>Bacteria</taxon>
        <taxon>Bacillati</taxon>
        <taxon>Actinomycetota</taxon>
        <taxon>Actinomycetes</taxon>
        <taxon>Micrococcales</taxon>
        <taxon>Brevibacteriaceae</taxon>
        <taxon>Brevibacterium</taxon>
    </lineage>
</organism>
<dbReference type="SUPFAM" id="SSF52540">
    <property type="entry name" value="P-loop containing nucleoside triphosphate hydrolases"/>
    <property type="match status" value="1"/>
</dbReference>
<evidence type="ECO:0000256" key="4">
    <source>
        <dbReference type="ARBA" id="ARBA00022840"/>
    </source>
</evidence>
<evidence type="ECO:0000313" key="11">
    <source>
        <dbReference type="EMBL" id="GAA2013058.1"/>
    </source>
</evidence>
<dbReference type="PROSITE" id="PS50929">
    <property type="entry name" value="ABC_TM1F"/>
    <property type="match status" value="1"/>
</dbReference>
<keyword evidence="6 8" id="KW-0472">Membrane</keyword>
<dbReference type="Pfam" id="PF00005">
    <property type="entry name" value="ABC_tran"/>
    <property type="match status" value="1"/>
</dbReference>
<evidence type="ECO:0000256" key="2">
    <source>
        <dbReference type="ARBA" id="ARBA00022692"/>
    </source>
</evidence>
<dbReference type="InterPro" id="IPR039421">
    <property type="entry name" value="Type_1_exporter"/>
</dbReference>
<dbReference type="InterPro" id="IPR003439">
    <property type="entry name" value="ABC_transporter-like_ATP-bd"/>
</dbReference>
<dbReference type="Pfam" id="PF00664">
    <property type="entry name" value="ABC_membrane"/>
    <property type="match status" value="1"/>
</dbReference>
<accession>A0ABP5F278</accession>
<feature type="transmembrane region" description="Helical" evidence="8">
    <location>
        <begin position="303"/>
        <end position="329"/>
    </location>
</feature>
<dbReference type="PROSITE" id="PS00211">
    <property type="entry name" value="ABC_TRANSPORTER_1"/>
    <property type="match status" value="1"/>
</dbReference>
<evidence type="ECO:0000256" key="7">
    <source>
        <dbReference type="SAM" id="MobiDB-lite"/>
    </source>
</evidence>
<feature type="transmembrane region" description="Helical" evidence="8">
    <location>
        <begin position="86"/>
        <end position="108"/>
    </location>
</feature>
<feature type="transmembrane region" description="Helical" evidence="8">
    <location>
        <begin position="12"/>
        <end position="35"/>
    </location>
</feature>
<protein>
    <recommendedName>
        <fullName evidence="13">ABC transporter ATP-binding protein</fullName>
    </recommendedName>
</protein>
<dbReference type="RefSeq" id="WP_344310333.1">
    <property type="nucleotide sequence ID" value="NZ_BAAANO010000028.1"/>
</dbReference>
<dbReference type="Proteomes" id="UP001500755">
    <property type="component" value="Unassembled WGS sequence"/>
</dbReference>
<evidence type="ECO:0000256" key="8">
    <source>
        <dbReference type="SAM" id="Phobius"/>
    </source>
</evidence>
<dbReference type="InterPro" id="IPR036640">
    <property type="entry name" value="ABC1_TM_sf"/>
</dbReference>
<reference evidence="12" key="1">
    <citation type="journal article" date="2019" name="Int. J. Syst. Evol. Microbiol.">
        <title>The Global Catalogue of Microorganisms (GCM) 10K type strain sequencing project: providing services to taxonomists for standard genome sequencing and annotation.</title>
        <authorList>
            <consortium name="The Broad Institute Genomics Platform"/>
            <consortium name="The Broad Institute Genome Sequencing Center for Infectious Disease"/>
            <person name="Wu L."/>
            <person name="Ma J."/>
        </authorList>
    </citation>
    <scope>NUCLEOTIDE SEQUENCE [LARGE SCALE GENOMIC DNA]</scope>
    <source>
        <strain evidence="12">JCM 14546</strain>
    </source>
</reference>
<dbReference type="Gene3D" id="1.20.1560.10">
    <property type="entry name" value="ABC transporter type 1, transmembrane domain"/>
    <property type="match status" value="1"/>
</dbReference>
<comment type="subcellular location">
    <subcellularLocation>
        <location evidence="1">Cell membrane</location>
        <topology evidence="1">Multi-pass membrane protein</topology>
    </subcellularLocation>
</comment>
<evidence type="ECO:0000256" key="1">
    <source>
        <dbReference type="ARBA" id="ARBA00004651"/>
    </source>
</evidence>
<keyword evidence="2 8" id="KW-0812">Transmembrane</keyword>
<proteinExistence type="predicted"/>
<dbReference type="SMART" id="SM00382">
    <property type="entry name" value="AAA"/>
    <property type="match status" value="1"/>
</dbReference>
<evidence type="ECO:0000259" key="10">
    <source>
        <dbReference type="PROSITE" id="PS50929"/>
    </source>
</evidence>
<dbReference type="InterPro" id="IPR017871">
    <property type="entry name" value="ABC_transporter-like_CS"/>
</dbReference>
<sequence length="631" mass="63314">MDPAIRGAAPRGGASFAVVLAWIQAAATALLFVVLGRAIDGMLRAEGLLGTVTAADPTGSGAGVLGSGVLSGGAEVLDAGAAVLDAGFWTSVLVCVLLAAVAAGAGALHSQYMAAATERGLRQLVVKALFDRGAVASSGRSGELLSLSTSAVERAATYRGSFLGPITGSLTTPFLVLALMAGTVSWRIAGALALLLLLVPLLISGFRKLVRPIGAQYRRSQGRLTAGFLENIQALETLVQHRAADRAGAQLAARGEEHRRGLMKMLAGNQLLILVVDGAFSLTVLVTSGLMTVHAVAHGTLTLGAAVAVVLMTVLVIGPVDVVGQFFYIGIAGRAAQSQIGAHIAGAGRGARSDSGTAGGDAGGPAGGAVVGGGSGSDGAVTGEARPAGASGPSTRTGAAGSGGAAEVPARGALVLDGVTAGWPGEAPVLRNVSLRIDRGERVALVGESGVGKSTLSALVQGHLVPRAGSVSVDGVAVTPATAYAARSRIAVVEQSTFLFVGSIADNLRIADPDASEDHLWEALDLAGLAAEVRAMPLGLDTPVGEHGALLSGGQAQRLSIARAWLRGAPVLVLDEPTSQVDLAGEAALLEALDRLAAHRTVLMIAHRPNAILAADRVLELTAHGITEVAR</sequence>
<keyword evidence="3" id="KW-0547">Nucleotide-binding</keyword>
<dbReference type="SUPFAM" id="SSF90123">
    <property type="entry name" value="ABC transporter transmembrane region"/>
    <property type="match status" value="1"/>
</dbReference>
<comment type="caution">
    <text evidence="11">The sequence shown here is derived from an EMBL/GenBank/DDBJ whole genome shotgun (WGS) entry which is preliminary data.</text>
</comment>
<feature type="transmembrane region" description="Helical" evidence="8">
    <location>
        <begin position="271"/>
        <end position="297"/>
    </location>
</feature>
<evidence type="ECO:0000259" key="9">
    <source>
        <dbReference type="PROSITE" id="PS50893"/>
    </source>
</evidence>
<keyword evidence="4" id="KW-0067">ATP-binding</keyword>
<gene>
    <name evidence="11" type="ORF">GCM10009755_25870</name>
</gene>
<evidence type="ECO:0008006" key="13">
    <source>
        <dbReference type="Google" id="ProtNLM"/>
    </source>
</evidence>
<dbReference type="PANTHER" id="PTHR24221:SF590">
    <property type="entry name" value="COMPONENT LINKED WITH THE ASSEMBLY OF CYTOCHROME' TRANSPORT TRANSMEMBRANE ATP-BINDING PROTEIN ABC TRANSPORTER CYDD-RELATED"/>
    <property type="match status" value="1"/>
</dbReference>
<dbReference type="PANTHER" id="PTHR24221">
    <property type="entry name" value="ATP-BINDING CASSETTE SUB-FAMILY B"/>
    <property type="match status" value="1"/>
</dbReference>
<dbReference type="InterPro" id="IPR027417">
    <property type="entry name" value="P-loop_NTPase"/>
</dbReference>
<keyword evidence="5 8" id="KW-1133">Transmembrane helix</keyword>
<dbReference type="EMBL" id="BAAANO010000028">
    <property type="protein sequence ID" value="GAA2013058.1"/>
    <property type="molecule type" value="Genomic_DNA"/>
</dbReference>
<feature type="transmembrane region" description="Helical" evidence="8">
    <location>
        <begin position="188"/>
        <end position="210"/>
    </location>
</feature>
<evidence type="ECO:0000256" key="5">
    <source>
        <dbReference type="ARBA" id="ARBA00022989"/>
    </source>
</evidence>
<feature type="transmembrane region" description="Helical" evidence="8">
    <location>
        <begin position="162"/>
        <end position="182"/>
    </location>
</feature>
<dbReference type="InterPro" id="IPR011527">
    <property type="entry name" value="ABC1_TM_dom"/>
</dbReference>
<feature type="region of interest" description="Disordered" evidence="7">
    <location>
        <begin position="351"/>
        <end position="404"/>
    </location>
</feature>
<evidence type="ECO:0000256" key="6">
    <source>
        <dbReference type="ARBA" id="ARBA00023136"/>
    </source>
</evidence>
<dbReference type="InterPro" id="IPR003593">
    <property type="entry name" value="AAA+_ATPase"/>
</dbReference>
<evidence type="ECO:0000256" key="3">
    <source>
        <dbReference type="ARBA" id="ARBA00022741"/>
    </source>
</evidence>
<feature type="domain" description="ABC transporter" evidence="9">
    <location>
        <begin position="414"/>
        <end position="631"/>
    </location>
</feature>
<feature type="domain" description="ABC transmembrane type-1" evidence="10">
    <location>
        <begin position="16"/>
        <end position="332"/>
    </location>
</feature>
<evidence type="ECO:0000313" key="12">
    <source>
        <dbReference type="Proteomes" id="UP001500755"/>
    </source>
</evidence>
<feature type="compositionally biased region" description="Low complexity" evidence="7">
    <location>
        <begin position="378"/>
        <end position="399"/>
    </location>
</feature>
<feature type="compositionally biased region" description="Gly residues" evidence="7">
    <location>
        <begin position="357"/>
        <end position="377"/>
    </location>
</feature>
<name>A0ABP5F278_9MICO</name>
<dbReference type="Gene3D" id="3.40.50.300">
    <property type="entry name" value="P-loop containing nucleotide triphosphate hydrolases"/>
    <property type="match status" value="1"/>
</dbReference>
<keyword evidence="12" id="KW-1185">Reference proteome</keyword>
<dbReference type="PROSITE" id="PS50893">
    <property type="entry name" value="ABC_TRANSPORTER_2"/>
    <property type="match status" value="1"/>
</dbReference>